<name>A0A380BC60_SPOPA</name>
<dbReference type="EMBL" id="UGYZ01000002">
    <property type="protein sequence ID" value="SUI98898.1"/>
    <property type="molecule type" value="Genomic_DNA"/>
</dbReference>
<keyword evidence="1" id="KW-0802">TPR repeat</keyword>
<gene>
    <name evidence="2" type="ORF">NCTC4822_00332</name>
</gene>
<evidence type="ECO:0000313" key="3">
    <source>
        <dbReference type="Proteomes" id="UP000254519"/>
    </source>
</evidence>
<feature type="repeat" description="TPR" evidence="1">
    <location>
        <begin position="465"/>
        <end position="498"/>
    </location>
</feature>
<dbReference type="Pfam" id="PF14559">
    <property type="entry name" value="TPR_19"/>
    <property type="match status" value="1"/>
</dbReference>
<dbReference type="AlphaFoldDB" id="A0A380BC60"/>
<sequence length="607" mass="68935">MIGRNDPCSCGSGKKYKRCCDSSGTNLMDIIVNEELDLILTNFFETYPQGKDKEEMLVVMREWISHLSDSWDKEHIEEASSEYYLFIKNNKSWRSYVKRQQAIVKRAAVLNVLKEWDEPLLLLGEIIHIDQHFLHVEELFGDKQFKVTRNDGMPADIGTLLFGVVLKDPRKGQSAIAPVSSMLFLAKWSKQTKKSLIELRNTYSEKEAQQFVEKKALFIYELFIKRSMATMSELVEEVLSEKQVNALSSVENVFRELGQTANAREILHKLAVAYFLNEQPDVASVEDFLAALVKVGIDIGVMQGTGLDESTLLEKFGASKTGMESYREDLASLYEDMMRSGDEPAAAEIYAIGTDSRPSEKSLWETSMTTGGVVLPERKPTVAGGRAQLLAYEAYLAETVEERRKLAKRAYEIDAMNPDAILLQAEIEHDGEKANALYEKAIREASRTFEAGENPWQNIPNRPFMRAAFTYGIYLFENGQFNDAASLFMDLLKMNPVDNQGARYEAAASLIHAERYEEAAEILIRYEKGSSNDATYLYLDWKLEYEGSKGQSLNAEEMLVAAQQANGHVMHLQTFRVKPIPYPKFQDIEPGSVEEARYIWLLIHDRK</sequence>
<evidence type="ECO:0000256" key="1">
    <source>
        <dbReference type="PROSITE-ProRule" id="PRU00339"/>
    </source>
</evidence>
<dbReference type="Pfam" id="PF02810">
    <property type="entry name" value="SEC-C"/>
    <property type="match status" value="1"/>
</dbReference>
<dbReference type="Proteomes" id="UP000254519">
    <property type="component" value="Unassembled WGS sequence"/>
</dbReference>
<dbReference type="InterPro" id="IPR011990">
    <property type="entry name" value="TPR-like_helical_dom_sf"/>
</dbReference>
<keyword evidence="3" id="KW-1185">Reference proteome</keyword>
<dbReference type="InterPro" id="IPR004027">
    <property type="entry name" value="SEC_C_motif"/>
</dbReference>
<reference evidence="2 3" key="1">
    <citation type="submission" date="2018-06" db="EMBL/GenBank/DDBJ databases">
        <authorList>
            <consortium name="Pathogen Informatics"/>
            <person name="Doyle S."/>
        </authorList>
    </citation>
    <scope>NUCLEOTIDE SEQUENCE [LARGE SCALE GENOMIC DNA]</scope>
    <source>
        <strain evidence="3">ATCC 11859 / DSM 33 / NCIB 8841 / NCTC 4822</strain>
    </source>
</reference>
<dbReference type="SUPFAM" id="SSF48452">
    <property type="entry name" value="TPR-like"/>
    <property type="match status" value="1"/>
</dbReference>
<dbReference type="PROSITE" id="PS50005">
    <property type="entry name" value="TPR"/>
    <property type="match status" value="1"/>
</dbReference>
<dbReference type="RefSeq" id="WP_166739562.1">
    <property type="nucleotide sequence ID" value="NZ_CP038012.1"/>
</dbReference>
<accession>A0A380BC60</accession>
<dbReference type="SUPFAM" id="SSF103642">
    <property type="entry name" value="Sec-C motif"/>
    <property type="match status" value="1"/>
</dbReference>
<dbReference type="Gene3D" id="3.10.450.50">
    <property type="match status" value="1"/>
</dbReference>
<dbReference type="Gene3D" id="1.25.40.10">
    <property type="entry name" value="Tetratricopeptide repeat domain"/>
    <property type="match status" value="1"/>
</dbReference>
<protein>
    <submittedName>
        <fullName evidence="2">Predicted metal-binding protein related to the C-terminal domain of SecA</fullName>
    </submittedName>
</protein>
<organism evidence="2 3">
    <name type="scientific">Sporosarcina pasteurii</name>
    <name type="common">Bacillus pasteurii</name>
    <dbReference type="NCBI Taxonomy" id="1474"/>
    <lineage>
        <taxon>Bacteria</taxon>
        <taxon>Bacillati</taxon>
        <taxon>Bacillota</taxon>
        <taxon>Bacilli</taxon>
        <taxon>Bacillales</taxon>
        <taxon>Caryophanaceae</taxon>
        <taxon>Sporosarcina</taxon>
    </lineage>
</organism>
<evidence type="ECO:0000313" key="2">
    <source>
        <dbReference type="EMBL" id="SUI98898.1"/>
    </source>
</evidence>
<dbReference type="InterPro" id="IPR019734">
    <property type="entry name" value="TPR_rpt"/>
</dbReference>
<proteinExistence type="predicted"/>